<evidence type="ECO:0000256" key="4">
    <source>
        <dbReference type="ARBA" id="ARBA00022597"/>
    </source>
</evidence>
<evidence type="ECO:0000313" key="8">
    <source>
        <dbReference type="EMBL" id="VAX40185.1"/>
    </source>
</evidence>
<dbReference type="SUPFAM" id="SSF55804">
    <property type="entry name" value="Phoshotransferase/anion transport protein"/>
    <property type="match status" value="1"/>
</dbReference>
<reference evidence="8" key="1">
    <citation type="submission" date="2018-06" db="EMBL/GenBank/DDBJ databases">
        <authorList>
            <person name="Zhirakovskaya E."/>
        </authorList>
    </citation>
    <scope>NUCLEOTIDE SEQUENCE</scope>
</reference>
<dbReference type="AlphaFoldDB" id="A0A3B1E3G1"/>
<accession>A0A3B1E3G1</accession>
<dbReference type="InterPro" id="IPR004715">
    <property type="entry name" value="PTS_IIA_fruc"/>
</dbReference>
<evidence type="ECO:0000259" key="7">
    <source>
        <dbReference type="PROSITE" id="PS51094"/>
    </source>
</evidence>
<keyword evidence="6" id="KW-0598">Phosphotransferase system</keyword>
<keyword evidence="2" id="KW-0813">Transport</keyword>
<keyword evidence="3" id="KW-0597">Phosphoprotein</keyword>
<evidence type="ECO:0000256" key="2">
    <source>
        <dbReference type="ARBA" id="ARBA00022448"/>
    </source>
</evidence>
<proteinExistence type="predicted"/>
<comment type="subcellular location">
    <subcellularLocation>
        <location evidence="1">Cytoplasm</location>
    </subcellularLocation>
</comment>
<gene>
    <name evidence="8" type="ORF">MNBD_PLANCTO03-1989</name>
</gene>
<dbReference type="GO" id="GO:0016020">
    <property type="term" value="C:membrane"/>
    <property type="evidence" value="ECO:0007669"/>
    <property type="project" value="InterPro"/>
</dbReference>
<dbReference type="PANTHER" id="PTHR47738:SF2">
    <property type="entry name" value="PTS SYSTEM FRUCTOSE-LIKE EIIA COMPONENT"/>
    <property type="match status" value="1"/>
</dbReference>
<feature type="domain" description="PTS EIIA type-2" evidence="7">
    <location>
        <begin position="5"/>
        <end position="149"/>
    </location>
</feature>
<organism evidence="8">
    <name type="scientific">hydrothermal vent metagenome</name>
    <dbReference type="NCBI Taxonomy" id="652676"/>
    <lineage>
        <taxon>unclassified sequences</taxon>
        <taxon>metagenomes</taxon>
        <taxon>ecological metagenomes</taxon>
    </lineage>
</organism>
<dbReference type="NCBIfam" id="TIGR00848">
    <property type="entry name" value="fruA"/>
    <property type="match status" value="1"/>
</dbReference>
<dbReference type="CDD" id="cd00211">
    <property type="entry name" value="PTS_IIA_fru"/>
    <property type="match status" value="1"/>
</dbReference>
<protein>
    <recommendedName>
        <fullName evidence="7">PTS EIIA type-2 domain-containing protein</fullName>
    </recommendedName>
</protein>
<dbReference type="InterPro" id="IPR016152">
    <property type="entry name" value="PTrfase/Anion_transptr"/>
</dbReference>
<dbReference type="FunFam" id="3.40.930.10:FF:000009">
    <property type="entry name" value="PTS system, fructose specific IIABC component"/>
    <property type="match status" value="1"/>
</dbReference>
<keyword evidence="5" id="KW-0808">Transferase</keyword>
<evidence type="ECO:0000256" key="1">
    <source>
        <dbReference type="ARBA" id="ARBA00004496"/>
    </source>
</evidence>
<dbReference type="InterPro" id="IPR051541">
    <property type="entry name" value="PTS_SugarTrans_NitroReg"/>
</dbReference>
<dbReference type="PROSITE" id="PS51094">
    <property type="entry name" value="PTS_EIIA_TYPE_2"/>
    <property type="match status" value="1"/>
</dbReference>
<dbReference type="PANTHER" id="PTHR47738">
    <property type="entry name" value="PTS SYSTEM FRUCTOSE-LIKE EIIA COMPONENT-RELATED"/>
    <property type="match status" value="1"/>
</dbReference>
<dbReference type="GO" id="GO:0008982">
    <property type="term" value="F:protein-N(PI)-phosphohistidine-sugar phosphotransferase activity"/>
    <property type="evidence" value="ECO:0007669"/>
    <property type="project" value="InterPro"/>
</dbReference>
<evidence type="ECO:0000256" key="5">
    <source>
        <dbReference type="ARBA" id="ARBA00022679"/>
    </source>
</evidence>
<keyword evidence="4" id="KW-0762">Sugar transport</keyword>
<dbReference type="GO" id="GO:0009401">
    <property type="term" value="P:phosphoenolpyruvate-dependent sugar phosphotransferase system"/>
    <property type="evidence" value="ECO:0007669"/>
    <property type="project" value="UniProtKB-KW"/>
</dbReference>
<dbReference type="PROSITE" id="PS00372">
    <property type="entry name" value="PTS_EIIA_TYPE_2_HIS"/>
    <property type="match status" value="1"/>
</dbReference>
<evidence type="ECO:0000256" key="3">
    <source>
        <dbReference type="ARBA" id="ARBA00022553"/>
    </source>
</evidence>
<sequence length="154" mass="16733">MNLLDILSIDCVKAPLTATDKKSAIEELVDTLAQAGKVSDPAALKEAVWSREQTRTTGIGQGLAIPHGKSDSVDKLVMAIGKPAAPIEFESIDKQPVQLIVLLASPPDRTSDHIQALARISRLMTMRDFRERVYAAQNAEELYGLLEEQEVAAP</sequence>
<dbReference type="Gene3D" id="3.40.930.10">
    <property type="entry name" value="Mannitol-specific EII, Chain A"/>
    <property type="match status" value="1"/>
</dbReference>
<evidence type="ECO:0000256" key="6">
    <source>
        <dbReference type="ARBA" id="ARBA00022683"/>
    </source>
</evidence>
<dbReference type="GO" id="GO:0005737">
    <property type="term" value="C:cytoplasm"/>
    <property type="evidence" value="ECO:0007669"/>
    <property type="project" value="UniProtKB-SubCell"/>
</dbReference>
<name>A0A3B1E3G1_9ZZZZ</name>
<dbReference type="InterPro" id="IPR002178">
    <property type="entry name" value="PTS_EIIA_type-2_dom"/>
</dbReference>
<dbReference type="EMBL" id="UOGK01000348">
    <property type="protein sequence ID" value="VAX40185.1"/>
    <property type="molecule type" value="Genomic_DNA"/>
</dbReference>
<dbReference type="Pfam" id="PF00359">
    <property type="entry name" value="PTS_EIIA_2"/>
    <property type="match status" value="1"/>
</dbReference>